<proteinExistence type="predicted"/>
<dbReference type="AlphaFoldDB" id="A0A6G0YY84"/>
<gene>
    <name evidence="1" type="ORF">FWK35_00038139</name>
</gene>
<name>A0A6G0YY84_APHCR</name>
<dbReference type="EMBL" id="VUJU01002013">
    <property type="protein sequence ID" value="KAF0762898.1"/>
    <property type="molecule type" value="Genomic_DNA"/>
</dbReference>
<comment type="caution">
    <text evidence="1">The sequence shown here is derived from an EMBL/GenBank/DDBJ whole genome shotgun (WGS) entry which is preliminary data.</text>
</comment>
<evidence type="ECO:0000313" key="1">
    <source>
        <dbReference type="EMBL" id="KAF0762898.1"/>
    </source>
</evidence>
<keyword evidence="2" id="KW-1185">Reference proteome</keyword>
<reference evidence="1 2" key="1">
    <citation type="submission" date="2019-08" db="EMBL/GenBank/DDBJ databases">
        <title>Whole genome of Aphis craccivora.</title>
        <authorList>
            <person name="Voronova N.V."/>
            <person name="Shulinski R.S."/>
            <person name="Bandarenka Y.V."/>
            <person name="Zhorov D.G."/>
            <person name="Warner D."/>
        </authorList>
    </citation>
    <scope>NUCLEOTIDE SEQUENCE [LARGE SCALE GENOMIC DNA]</scope>
    <source>
        <strain evidence="1">180601</strain>
        <tissue evidence="1">Whole Body</tissue>
    </source>
</reference>
<dbReference type="Proteomes" id="UP000478052">
    <property type="component" value="Unassembled WGS sequence"/>
</dbReference>
<evidence type="ECO:0000313" key="2">
    <source>
        <dbReference type="Proteomes" id="UP000478052"/>
    </source>
</evidence>
<protein>
    <submittedName>
        <fullName evidence="1">Uncharacterized protein</fullName>
    </submittedName>
</protein>
<sequence>MICVCVFFLCVYVHCTTLLFEIILQFKILGGFQWQGEYPWCIIEVKRKNSPTVFK</sequence>
<accession>A0A6G0YY84</accession>
<organism evidence="1 2">
    <name type="scientific">Aphis craccivora</name>
    <name type="common">Cowpea aphid</name>
    <dbReference type="NCBI Taxonomy" id="307492"/>
    <lineage>
        <taxon>Eukaryota</taxon>
        <taxon>Metazoa</taxon>
        <taxon>Ecdysozoa</taxon>
        <taxon>Arthropoda</taxon>
        <taxon>Hexapoda</taxon>
        <taxon>Insecta</taxon>
        <taxon>Pterygota</taxon>
        <taxon>Neoptera</taxon>
        <taxon>Paraneoptera</taxon>
        <taxon>Hemiptera</taxon>
        <taxon>Sternorrhyncha</taxon>
        <taxon>Aphidomorpha</taxon>
        <taxon>Aphidoidea</taxon>
        <taxon>Aphididae</taxon>
        <taxon>Aphidini</taxon>
        <taxon>Aphis</taxon>
        <taxon>Aphis</taxon>
    </lineage>
</organism>